<feature type="region of interest" description="Disordered" evidence="4">
    <location>
        <begin position="49"/>
        <end position="112"/>
    </location>
</feature>
<sequence>MLSAFTARPIIELKQRDKSKIESILTYGDRVLVGLNTGTLRVYRLNELSTTQQPAPSSKAALETAINGSSSSNTAGTTPPTSSSLPKNAARQDAPSAAAAAAAAPPPPQRPTDLLREVEKFAPRAVEQLAVIKEANTLVSLSNHAVSLHDLRTFEPLEAPLARAAKGAACFAVTSNIVRDADTGVPEIISRLAVAVKRRLLLWSWHESELGGSSGDGDGLEEVVLPESIRCLTWASARKIVVGMNGGYTLVDVLSGEMEDIMGGGGAPGAGERGGAAAAAQAAATRFGAYSGAGMGYMGLGGYMPKPLATKLADGQMLLAKDINTQFITDEGRAIDKRQVPWQSAPESIGYSYPYILALQAPSRGSLEVRNPETLSLLQTISLPGAAQLHFPPPTVSLAHAGKGFHISSDRCVWKMDATDYDSQVGELVAGARYDEAISILAMLEGALLRDKSTTLREVKMLKAELLFRQKKYWDSMDLFNEDDVHAPPERVLRFFPRMIAGDLSEEPEKEAANEEEGAEDAGGAANGKANGDSNNKPKPEPVVDAASPPRDYVGITKMLLGGGRGRANPETASIASSRKGAAADADDAASVARSKSGDEGALEGKDLMTAVEALNSYLAGTRARLQRVIDPSTGRLKPKKAESGGTEEAFNSLLASTSHVDESDEQLEKELQRTFKIVDTAMFRALMFFRPALAGSLFRIPNFCDPEVVNERLLEHDRYTELVDFFYGKRLHRSALELLRRFGEGDRPDERAPGLHGPGRTVTYLQALPPEQVDLVLEFAEWALRADPDLGMEVFVADRDNAERLPRQRVLDFLARIDPALEVRYLEHVVGELGDDTPEFHNRLVEALVRDLREGRRRGDDDEDGDGDDGGRRRREKWDAAMGRLVQFLRESRQYSLSRAFGLVRGDDPAFYEAQAIVLSNMGQHKQALEIYVFKMKDYAKAEEYCNRIHKAQEAAEQVSPGEEAAQQTTPTPATTTPEDADDGSSNGGSSSPSIYTTLLSLYLTPPQPHERNLGPALDLLSRHGSRLPASSTLRLIPDSLPVAELESYFRGRMRQANSVVNETRIVQGLRKTEVVATQALLLLGGGSGGGGGGGKNRRVGGGGDWEQAG</sequence>
<dbReference type="RefSeq" id="XP_030988862.1">
    <property type="nucleotide sequence ID" value="XM_031133626.1"/>
</dbReference>
<dbReference type="InterPro" id="IPR032914">
    <property type="entry name" value="Vam6/VPS39/TRAP1"/>
</dbReference>
<feature type="compositionally biased region" description="Low complexity" evidence="4">
    <location>
        <begin position="964"/>
        <end position="992"/>
    </location>
</feature>
<keyword evidence="7" id="KW-1185">Reference proteome</keyword>
<feature type="region of interest" description="Disordered" evidence="4">
    <location>
        <begin position="955"/>
        <end position="992"/>
    </location>
</feature>
<dbReference type="AlphaFoldDB" id="A0A507AQM7"/>
<evidence type="ECO:0000256" key="2">
    <source>
        <dbReference type="ARBA" id="ARBA00023136"/>
    </source>
</evidence>
<dbReference type="InterPro" id="IPR001180">
    <property type="entry name" value="CNH_dom"/>
</dbReference>
<accession>A0A507AQM7</accession>
<dbReference type="EMBL" id="SKBQ01000094">
    <property type="protein sequence ID" value="TPX07151.1"/>
    <property type="molecule type" value="Genomic_DNA"/>
</dbReference>
<dbReference type="GeneID" id="41978399"/>
<dbReference type="PANTHER" id="PTHR12894:SF49">
    <property type="entry name" value="VAM6_VPS39-LIKE PROTEIN"/>
    <property type="match status" value="1"/>
</dbReference>
<protein>
    <recommendedName>
        <fullName evidence="5">CNH domain-containing protein</fullName>
    </recommendedName>
</protein>
<dbReference type="Pfam" id="PF10366">
    <property type="entry name" value="Vps39_1"/>
    <property type="match status" value="1"/>
</dbReference>
<feature type="region of interest" description="Disordered" evidence="4">
    <location>
        <begin position="1087"/>
        <end position="1111"/>
    </location>
</feature>
<dbReference type="GO" id="GO:0006914">
    <property type="term" value="P:autophagy"/>
    <property type="evidence" value="ECO:0007669"/>
    <property type="project" value="TreeGrafter"/>
</dbReference>
<dbReference type="Proteomes" id="UP000319257">
    <property type="component" value="Unassembled WGS sequence"/>
</dbReference>
<keyword evidence="2" id="KW-0472">Membrane</keyword>
<dbReference type="OrthoDB" id="10260443at2759"/>
<evidence type="ECO:0000256" key="1">
    <source>
        <dbReference type="ARBA" id="ARBA00004184"/>
    </source>
</evidence>
<evidence type="ECO:0000256" key="3">
    <source>
        <dbReference type="ARBA" id="ARBA00038201"/>
    </source>
</evidence>
<dbReference type="STRING" id="1093900.A0A507AQM7"/>
<proteinExistence type="inferred from homology"/>
<feature type="domain" description="CNH" evidence="5">
    <location>
        <begin position="18"/>
        <end position="396"/>
    </location>
</feature>
<dbReference type="GO" id="GO:0012505">
    <property type="term" value="C:endomembrane system"/>
    <property type="evidence" value="ECO:0007669"/>
    <property type="project" value="UniProtKB-SubCell"/>
</dbReference>
<dbReference type="PANTHER" id="PTHR12894">
    <property type="entry name" value="CNH DOMAIN CONTAINING"/>
    <property type="match status" value="1"/>
</dbReference>
<gene>
    <name evidence="6" type="ORF">E0L32_010952</name>
</gene>
<dbReference type="GO" id="GO:0000329">
    <property type="term" value="C:fungal-type vacuole membrane"/>
    <property type="evidence" value="ECO:0007669"/>
    <property type="project" value="TreeGrafter"/>
</dbReference>
<dbReference type="InParanoid" id="A0A507AQM7"/>
<organism evidence="6 7">
    <name type="scientific">Thyridium curvatum</name>
    <dbReference type="NCBI Taxonomy" id="1093900"/>
    <lineage>
        <taxon>Eukaryota</taxon>
        <taxon>Fungi</taxon>
        <taxon>Dikarya</taxon>
        <taxon>Ascomycota</taxon>
        <taxon>Pezizomycotina</taxon>
        <taxon>Sordariomycetes</taxon>
        <taxon>Sordariomycetidae</taxon>
        <taxon>Thyridiales</taxon>
        <taxon>Thyridiaceae</taxon>
        <taxon>Thyridium</taxon>
    </lineage>
</organism>
<dbReference type="InterPro" id="IPR019452">
    <property type="entry name" value="VPS39/TGF_beta_rcpt-assoc_1"/>
</dbReference>
<evidence type="ECO:0000259" key="5">
    <source>
        <dbReference type="PROSITE" id="PS50219"/>
    </source>
</evidence>
<dbReference type="Pfam" id="PF00780">
    <property type="entry name" value="CNH"/>
    <property type="match status" value="1"/>
</dbReference>
<comment type="subcellular location">
    <subcellularLocation>
        <location evidence="1">Endomembrane system</location>
        <topology evidence="1">Peripheral membrane protein</topology>
    </subcellularLocation>
</comment>
<dbReference type="GO" id="GO:0034058">
    <property type="term" value="P:endosomal vesicle fusion"/>
    <property type="evidence" value="ECO:0007669"/>
    <property type="project" value="TreeGrafter"/>
</dbReference>
<evidence type="ECO:0000256" key="4">
    <source>
        <dbReference type="SAM" id="MobiDB-lite"/>
    </source>
</evidence>
<feature type="compositionally biased region" description="Low complexity" evidence="4">
    <location>
        <begin position="522"/>
        <end position="535"/>
    </location>
</feature>
<feature type="compositionally biased region" description="Low complexity" evidence="4">
    <location>
        <begin position="64"/>
        <end position="103"/>
    </location>
</feature>
<feature type="compositionally biased region" description="Acidic residues" evidence="4">
    <location>
        <begin position="506"/>
        <end position="520"/>
    </location>
</feature>
<evidence type="ECO:0000313" key="6">
    <source>
        <dbReference type="EMBL" id="TPX07151.1"/>
    </source>
</evidence>
<feature type="region of interest" description="Disordered" evidence="4">
    <location>
        <begin position="856"/>
        <end position="876"/>
    </location>
</feature>
<name>A0A507AQM7_9PEZI</name>
<feature type="region of interest" description="Disordered" evidence="4">
    <location>
        <begin position="506"/>
        <end position="601"/>
    </location>
</feature>
<dbReference type="PROSITE" id="PS50219">
    <property type="entry name" value="CNH"/>
    <property type="match status" value="1"/>
</dbReference>
<feature type="compositionally biased region" description="Low complexity" evidence="4">
    <location>
        <begin position="576"/>
        <end position="595"/>
    </location>
</feature>
<evidence type="ECO:0000313" key="7">
    <source>
        <dbReference type="Proteomes" id="UP000319257"/>
    </source>
</evidence>
<comment type="similarity">
    <text evidence="3">Belongs to the VAM6/VPS39 family.</text>
</comment>
<comment type="caution">
    <text evidence="6">The sequence shown here is derived from an EMBL/GenBank/DDBJ whole genome shotgun (WGS) entry which is preliminary data.</text>
</comment>
<reference evidence="6 7" key="1">
    <citation type="submission" date="2019-06" db="EMBL/GenBank/DDBJ databases">
        <title>Draft genome sequence of the filamentous fungus Phialemoniopsis curvata isolated from diesel fuel.</title>
        <authorList>
            <person name="Varaljay V.A."/>
            <person name="Lyon W.J."/>
            <person name="Crouch A.L."/>
            <person name="Drake C.E."/>
            <person name="Hollomon J.M."/>
            <person name="Nadeau L.J."/>
            <person name="Nunn H.S."/>
            <person name="Stevenson B.S."/>
            <person name="Bojanowski C.L."/>
            <person name="Crookes-Goodson W.J."/>
        </authorList>
    </citation>
    <scope>NUCLEOTIDE SEQUENCE [LARGE SCALE GENOMIC DNA]</scope>
    <source>
        <strain evidence="6 7">D216</strain>
    </source>
</reference>